<dbReference type="GO" id="GO:0030246">
    <property type="term" value="F:carbohydrate binding"/>
    <property type="evidence" value="ECO:0007669"/>
    <property type="project" value="InterPro"/>
</dbReference>
<reference evidence="2 3" key="1">
    <citation type="submission" date="2014-11" db="EMBL/GenBank/DDBJ databases">
        <authorList>
            <person name="Wibberg Daniel"/>
        </authorList>
    </citation>
    <scope>NUCLEOTIDE SEQUENCE [LARGE SCALE GENOMIC DNA]</scope>
    <source>
        <strain evidence="2">Rhizoctonia solani AG1-IB 7/3/14</strain>
    </source>
</reference>
<name>A0A0B7FUB9_THACB</name>
<dbReference type="Pfam" id="PF09458">
    <property type="entry name" value="H_lectin"/>
    <property type="match status" value="1"/>
</dbReference>
<evidence type="ECO:0000313" key="3">
    <source>
        <dbReference type="Proteomes" id="UP000059188"/>
    </source>
</evidence>
<dbReference type="SUPFAM" id="SSF141086">
    <property type="entry name" value="Agglutinin HPA-like"/>
    <property type="match status" value="1"/>
</dbReference>
<evidence type="ECO:0000259" key="1">
    <source>
        <dbReference type="Pfam" id="PF09458"/>
    </source>
</evidence>
<dbReference type="AlphaFoldDB" id="A0A0B7FUB9"/>
<dbReference type="Gene3D" id="2.60.40.2080">
    <property type="match status" value="3"/>
</dbReference>
<organism evidence="2 3">
    <name type="scientific">Thanatephorus cucumeris (strain AG1-IB / isolate 7/3/14)</name>
    <name type="common">Lettuce bottom rot fungus</name>
    <name type="synonym">Rhizoctonia solani</name>
    <dbReference type="NCBI Taxonomy" id="1108050"/>
    <lineage>
        <taxon>Eukaryota</taxon>
        <taxon>Fungi</taxon>
        <taxon>Dikarya</taxon>
        <taxon>Basidiomycota</taxon>
        <taxon>Agaricomycotina</taxon>
        <taxon>Agaricomycetes</taxon>
        <taxon>Cantharellales</taxon>
        <taxon>Ceratobasidiaceae</taxon>
        <taxon>Rhizoctonia</taxon>
        <taxon>Rhizoctonia solani AG-1</taxon>
    </lineage>
</organism>
<dbReference type="EMBL" id="LN679147">
    <property type="protein sequence ID" value="CEL60464.1"/>
    <property type="molecule type" value="Genomic_DNA"/>
</dbReference>
<dbReference type="InterPro" id="IPR037221">
    <property type="entry name" value="H-type_lectin_dom_sf"/>
</dbReference>
<dbReference type="InterPro" id="IPR019019">
    <property type="entry name" value="H-type_lectin_domain"/>
</dbReference>
<proteinExistence type="predicted"/>
<feature type="domain" description="H-type lectin" evidence="1">
    <location>
        <begin position="206"/>
        <end position="268"/>
    </location>
</feature>
<gene>
    <name evidence="2" type="ORF">RSOLAG1IB_09657</name>
</gene>
<protein>
    <recommendedName>
        <fullName evidence="1">H-type lectin domain-containing protein</fullName>
    </recommendedName>
</protein>
<dbReference type="GO" id="GO:0007155">
    <property type="term" value="P:cell adhesion"/>
    <property type="evidence" value="ECO:0007669"/>
    <property type="project" value="InterPro"/>
</dbReference>
<sequence length="270" mass="29785">MSYSSSANGLPLVGSYQRAGSAWTSHTYGFPAQRHAPQAAVCVNMIDMDNRDGNVRVRAHVHHRRKDEVELEFGTWGNRLMYQCGMNFLISSAEDKDIAIGVLKGENIPEVASALKMEFKFPHSFSDSPNVFLGISRIDVSGDWYATTWLAERTSEKAVVGFGKWGGAQLHSCEVQVIAVAREKHGVEIGEFDIEGGTGTYTYSLSRSHEKNPHVIVGITHVNVGSKKNMRIDVSGTAKSRDKIEIVSKSWGGSESQVHRIKGYWLAISL</sequence>
<evidence type="ECO:0000313" key="2">
    <source>
        <dbReference type="EMBL" id="CEL60464.1"/>
    </source>
</evidence>
<keyword evidence="3" id="KW-1185">Reference proteome</keyword>
<accession>A0A0B7FUB9</accession>
<dbReference type="Proteomes" id="UP000059188">
    <property type="component" value="Unassembled WGS sequence"/>
</dbReference>